<dbReference type="GO" id="GO:0004519">
    <property type="term" value="F:endonuclease activity"/>
    <property type="evidence" value="ECO:0007669"/>
    <property type="project" value="UniProtKB-KW"/>
</dbReference>
<keyword evidence="4" id="KW-1185">Reference proteome</keyword>
<evidence type="ECO:0000259" key="2">
    <source>
        <dbReference type="Pfam" id="PF05685"/>
    </source>
</evidence>
<dbReference type="AlphaFoldDB" id="A0AA40SX95"/>
<comment type="caution">
    <text evidence="3">The sequence shown here is derived from an EMBL/GenBank/DDBJ whole genome shotgun (WGS) entry which is preliminary data.</text>
</comment>
<keyword evidence="3" id="KW-0378">Hydrolase</keyword>
<evidence type="ECO:0000313" key="3">
    <source>
        <dbReference type="EMBL" id="MBD6616734.1"/>
    </source>
</evidence>
<sequence>MTTIFPTDAYLHFSDSDGKPMADNTEQFRWIVLIKENLEILFADDPNVFVAGDLLWYPVKSRLISPIAPDTMVVFGRPKGRRGSYKQWQEDNIPPQVVYEILSPGNDAEEMERKLEFYQTYGVEEYYQYDPDRYELKGWRRQGEQLLPIAQIDGWTSPRLGVRFALDNHELVIYRPDGRQFLSPVELEQLAEQERQRAEQERQRAEQAEQQLQDMEALLQQYRDRFGKLDS</sequence>
<proteinExistence type="predicted"/>
<dbReference type="InterPro" id="IPR008538">
    <property type="entry name" value="Uma2"/>
</dbReference>
<feature type="coiled-coil region" evidence="1">
    <location>
        <begin position="188"/>
        <end position="225"/>
    </location>
</feature>
<keyword evidence="3" id="KW-0540">Nuclease</keyword>
<dbReference type="Proteomes" id="UP001165986">
    <property type="component" value="Unassembled WGS sequence"/>
</dbReference>
<dbReference type="EMBL" id="VJXY01000012">
    <property type="protein sequence ID" value="MBD6616734.1"/>
    <property type="molecule type" value="Genomic_DNA"/>
</dbReference>
<reference evidence="3" key="1">
    <citation type="submission" date="2019-07" db="EMBL/GenBank/DDBJ databases">
        <title>Toxilogical consequences of a new and cryptic species of cyanobacteria (Komarekiella delphini-convector) recovered from the epidermis of a bottlenose dolphin and 1500 ft. in the air.</title>
        <authorList>
            <person name="Brown A.O."/>
            <person name="Dvorak P."/>
            <person name="Villanueva C.D."/>
            <person name="Foss A.J."/>
            <person name="Garvey A.D."/>
            <person name="Gibson Q.A."/>
            <person name="Johansen J.R."/>
            <person name="Casamatta D.A."/>
        </authorList>
    </citation>
    <scope>NUCLEOTIDE SEQUENCE</scope>
    <source>
        <strain evidence="3">SJRDD-AB1</strain>
    </source>
</reference>
<dbReference type="RefSeq" id="WP_191757971.1">
    <property type="nucleotide sequence ID" value="NZ_VJXY01000012.1"/>
</dbReference>
<dbReference type="InterPro" id="IPR012296">
    <property type="entry name" value="Nuclease_put_TT1808"/>
</dbReference>
<feature type="domain" description="Putative restriction endonuclease" evidence="2">
    <location>
        <begin position="48"/>
        <end position="148"/>
    </location>
</feature>
<keyword evidence="3" id="KW-0255">Endonuclease</keyword>
<dbReference type="Gene3D" id="3.90.1570.10">
    <property type="entry name" value="tt1808, chain A"/>
    <property type="match status" value="1"/>
</dbReference>
<dbReference type="PANTHER" id="PTHR33352">
    <property type="entry name" value="SLR1095 PROTEIN"/>
    <property type="match status" value="1"/>
</dbReference>
<dbReference type="Pfam" id="PF05685">
    <property type="entry name" value="Uma2"/>
    <property type="match status" value="1"/>
</dbReference>
<dbReference type="InterPro" id="IPR011335">
    <property type="entry name" value="Restrct_endonuc-II-like"/>
</dbReference>
<dbReference type="SUPFAM" id="SSF52980">
    <property type="entry name" value="Restriction endonuclease-like"/>
    <property type="match status" value="1"/>
</dbReference>
<gene>
    <name evidence="3" type="ORF">FNW02_13060</name>
</gene>
<protein>
    <submittedName>
        <fullName evidence="3">Uma2 family endonuclease</fullName>
    </submittedName>
</protein>
<accession>A0AA40SX95</accession>
<name>A0AA40SX95_9NOST</name>
<keyword evidence="1" id="KW-0175">Coiled coil</keyword>
<dbReference type="PANTHER" id="PTHR33352:SF2">
    <property type="entry name" value="SLL0995 PROTEIN"/>
    <property type="match status" value="1"/>
</dbReference>
<organism evidence="3 4">
    <name type="scientific">Komarekiella delphini-convector SJRDD-AB1</name>
    <dbReference type="NCBI Taxonomy" id="2593771"/>
    <lineage>
        <taxon>Bacteria</taxon>
        <taxon>Bacillati</taxon>
        <taxon>Cyanobacteriota</taxon>
        <taxon>Cyanophyceae</taxon>
        <taxon>Nostocales</taxon>
        <taxon>Nostocaceae</taxon>
        <taxon>Komarekiella</taxon>
        <taxon>Komarekiella delphini-convector</taxon>
    </lineage>
</organism>
<dbReference type="CDD" id="cd06260">
    <property type="entry name" value="DUF820-like"/>
    <property type="match status" value="1"/>
</dbReference>
<evidence type="ECO:0000256" key="1">
    <source>
        <dbReference type="SAM" id="Coils"/>
    </source>
</evidence>
<evidence type="ECO:0000313" key="4">
    <source>
        <dbReference type="Proteomes" id="UP001165986"/>
    </source>
</evidence>